<protein>
    <submittedName>
        <fullName evidence="1">Uncharacterized protein</fullName>
    </submittedName>
</protein>
<sequence length="113" mass="12054">MMGQSLSAIITFEGTGPNLSHPRTGEHCRDASRIQEAPANPTGHNTTPTRSAKIDDPAKKISVQKPDEILLQNTGIEKATLASTSLVESPHNATPNLQAKRSEPATSQSLNPF</sequence>
<proteinExistence type="predicted"/>
<organism evidence="1 2">
    <name type="scientific">Ixodes persulcatus</name>
    <name type="common">Taiga tick</name>
    <dbReference type="NCBI Taxonomy" id="34615"/>
    <lineage>
        <taxon>Eukaryota</taxon>
        <taxon>Metazoa</taxon>
        <taxon>Ecdysozoa</taxon>
        <taxon>Arthropoda</taxon>
        <taxon>Chelicerata</taxon>
        <taxon>Arachnida</taxon>
        <taxon>Acari</taxon>
        <taxon>Parasitiformes</taxon>
        <taxon>Ixodida</taxon>
        <taxon>Ixodoidea</taxon>
        <taxon>Ixodidae</taxon>
        <taxon>Ixodinae</taxon>
        <taxon>Ixodes</taxon>
    </lineage>
</organism>
<reference evidence="1 2" key="1">
    <citation type="journal article" date="2020" name="Cell">
        <title>Large-Scale Comparative Analyses of Tick Genomes Elucidate Their Genetic Diversity and Vector Capacities.</title>
        <authorList>
            <consortium name="Tick Genome and Microbiome Consortium (TIGMIC)"/>
            <person name="Jia N."/>
            <person name="Wang J."/>
            <person name="Shi W."/>
            <person name="Du L."/>
            <person name="Sun Y."/>
            <person name="Zhan W."/>
            <person name="Jiang J.F."/>
            <person name="Wang Q."/>
            <person name="Zhang B."/>
            <person name="Ji P."/>
            <person name="Bell-Sakyi L."/>
            <person name="Cui X.M."/>
            <person name="Yuan T.T."/>
            <person name="Jiang B.G."/>
            <person name="Yang W.F."/>
            <person name="Lam T.T."/>
            <person name="Chang Q.C."/>
            <person name="Ding S.J."/>
            <person name="Wang X.J."/>
            <person name="Zhu J.G."/>
            <person name="Ruan X.D."/>
            <person name="Zhao L."/>
            <person name="Wei J.T."/>
            <person name="Ye R.Z."/>
            <person name="Que T.C."/>
            <person name="Du C.H."/>
            <person name="Zhou Y.H."/>
            <person name="Cheng J.X."/>
            <person name="Dai P.F."/>
            <person name="Guo W.B."/>
            <person name="Han X.H."/>
            <person name="Huang E.J."/>
            <person name="Li L.F."/>
            <person name="Wei W."/>
            <person name="Gao Y.C."/>
            <person name="Liu J.Z."/>
            <person name="Shao H.Z."/>
            <person name="Wang X."/>
            <person name="Wang C.C."/>
            <person name="Yang T.C."/>
            <person name="Huo Q.B."/>
            <person name="Li W."/>
            <person name="Chen H.Y."/>
            <person name="Chen S.E."/>
            <person name="Zhou L.G."/>
            <person name="Ni X.B."/>
            <person name="Tian J.H."/>
            <person name="Sheng Y."/>
            <person name="Liu T."/>
            <person name="Pan Y.S."/>
            <person name="Xia L.Y."/>
            <person name="Li J."/>
            <person name="Zhao F."/>
            <person name="Cao W.C."/>
        </authorList>
    </citation>
    <scope>NUCLEOTIDE SEQUENCE [LARGE SCALE GENOMIC DNA]</scope>
    <source>
        <strain evidence="1">Iper-2018</strain>
    </source>
</reference>
<keyword evidence="2" id="KW-1185">Reference proteome</keyword>
<evidence type="ECO:0000313" key="1">
    <source>
        <dbReference type="EMBL" id="KAG0411710.1"/>
    </source>
</evidence>
<name>A0AC60NX84_IXOPE</name>
<dbReference type="EMBL" id="JABSTQ010011411">
    <property type="protein sequence ID" value="KAG0411710.1"/>
    <property type="molecule type" value="Genomic_DNA"/>
</dbReference>
<accession>A0AC60NX84</accession>
<evidence type="ECO:0000313" key="2">
    <source>
        <dbReference type="Proteomes" id="UP000805193"/>
    </source>
</evidence>
<dbReference type="Proteomes" id="UP000805193">
    <property type="component" value="Unassembled WGS sequence"/>
</dbReference>
<gene>
    <name evidence="1" type="ORF">HPB47_011159</name>
</gene>
<comment type="caution">
    <text evidence="1">The sequence shown here is derived from an EMBL/GenBank/DDBJ whole genome shotgun (WGS) entry which is preliminary data.</text>
</comment>